<name>A0A7S2ARR9_9STRA</name>
<evidence type="ECO:0000259" key="5">
    <source>
        <dbReference type="Pfam" id="PF13844"/>
    </source>
</evidence>
<dbReference type="PANTHER" id="PTHR44366">
    <property type="entry name" value="UDP-N-ACETYLGLUCOSAMINE--PEPTIDE N-ACETYLGLUCOSAMINYLTRANSFERASE 110 KDA SUBUNIT"/>
    <property type="match status" value="1"/>
</dbReference>
<dbReference type="Gene3D" id="3.40.50.11380">
    <property type="match status" value="1"/>
</dbReference>
<keyword evidence="2" id="KW-0808">Transferase</keyword>
<dbReference type="Gene3D" id="3.40.50.2000">
    <property type="entry name" value="Glycogen Phosphorylase B"/>
    <property type="match status" value="1"/>
</dbReference>
<evidence type="ECO:0000313" key="6">
    <source>
        <dbReference type="EMBL" id="CAD9375753.1"/>
    </source>
</evidence>
<organism evidence="6">
    <name type="scientific">Octactis speculum</name>
    <dbReference type="NCBI Taxonomy" id="3111310"/>
    <lineage>
        <taxon>Eukaryota</taxon>
        <taxon>Sar</taxon>
        <taxon>Stramenopiles</taxon>
        <taxon>Ochrophyta</taxon>
        <taxon>Dictyochophyceae</taxon>
        <taxon>Dictyochales</taxon>
        <taxon>Dictyochaceae</taxon>
        <taxon>Octactis</taxon>
    </lineage>
</organism>
<proteinExistence type="predicted"/>
<sequence length="285" mass="32641">MICDETVVPPTDFSIRKHYSENLIYMPHCYFVNSHEYLSPSKDLDQLSRATYGLPEQGFIFCCHSRPDKIDPITFRSWLRVLKSVRQVGAQENLSEQANTVLWLLRSGDEMEHNLRILAWEELGLDYNALIFAEKAPRDEHLRRLKLADLFLDTPAYNAHTVGVDCLSAGVPMVSLLRDAPLQFNLEGGIETEKLASRVGASLLKSIGMDDLIAPTMKEYEAIMTRCATDSEWFSQTKERLKSSRVYSPLFDTKRWVSNLETALREITSPSNQAKKRYDVFVIDR</sequence>
<keyword evidence="3" id="KW-0677">Repeat</keyword>
<dbReference type="GO" id="GO:0006493">
    <property type="term" value="P:protein O-linked glycosylation"/>
    <property type="evidence" value="ECO:0007669"/>
    <property type="project" value="InterPro"/>
</dbReference>
<dbReference type="InterPro" id="IPR037919">
    <property type="entry name" value="OGT"/>
</dbReference>
<dbReference type="Pfam" id="PF13844">
    <property type="entry name" value="Glyco_transf_41"/>
    <property type="match status" value="1"/>
</dbReference>
<dbReference type="InterPro" id="IPR029489">
    <property type="entry name" value="OGT/SEC/SPY_C"/>
</dbReference>
<evidence type="ECO:0000256" key="3">
    <source>
        <dbReference type="ARBA" id="ARBA00022737"/>
    </source>
</evidence>
<gene>
    <name evidence="6" type="ORF">DSPE1174_LOCUS2666</name>
</gene>
<protein>
    <recommendedName>
        <fullName evidence="5">O-GlcNAc transferase C-terminal domain-containing protein</fullName>
    </recommendedName>
</protein>
<comment type="pathway">
    <text evidence="1">Protein modification; protein glycosylation.</text>
</comment>
<feature type="domain" description="O-GlcNAc transferase C-terminal" evidence="5">
    <location>
        <begin position="47"/>
        <end position="260"/>
    </location>
</feature>
<dbReference type="PANTHER" id="PTHR44366:SF1">
    <property type="entry name" value="UDP-N-ACETYLGLUCOSAMINE--PEPTIDE N-ACETYLGLUCOSAMINYLTRANSFERASE 110 KDA SUBUNIT"/>
    <property type="match status" value="1"/>
</dbReference>
<accession>A0A7S2ARR9</accession>
<reference evidence="6" key="1">
    <citation type="submission" date="2021-01" db="EMBL/GenBank/DDBJ databases">
        <authorList>
            <person name="Corre E."/>
            <person name="Pelletier E."/>
            <person name="Niang G."/>
            <person name="Scheremetjew M."/>
            <person name="Finn R."/>
            <person name="Kale V."/>
            <person name="Holt S."/>
            <person name="Cochrane G."/>
            <person name="Meng A."/>
            <person name="Brown T."/>
            <person name="Cohen L."/>
        </authorList>
    </citation>
    <scope>NUCLEOTIDE SEQUENCE</scope>
    <source>
        <strain evidence="6">CCMP1381</strain>
    </source>
</reference>
<dbReference type="AlphaFoldDB" id="A0A7S2ARR9"/>
<evidence type="ECO:0000256" key="1">
    <source>
        <dbReference type="ARBA" id="ARBA00004922"/>
    </source>
</evidence>
<dbReference type="EMBL" id="HBGS01005172">
    <property type="protein sequence ID" value="CAD9375753.1"/>
    <property type="molecule type" value="Transcribed_RNA"/>
</dbReference>
<dbReference type="GO" id="GO:0097363">
    <property type="term" value="F:protein O-acetylglucosaminyltransferase activity"/>
    <property type="evidence" value="ECO:0007669"/>
    <property type="project" value="TreeGrafter"/>
</dbReference>
<evidence type="ECO:0000256" key="4">
    <source>
        <dbReference type="ARBA" id="ARBA00022803"/>
    </source>
</evidence>
<evidence type="ECO:0000256" key="2">
    <source>
        <dbReference type="ARBA" id="ARBA00022679"/>
    </source>
</evidence>
<keyword evidence="4" id="KW-0802">TPR repeat</keyword>